<organism evidence="1 2">
    <name type="scientific">Tetrahymena thermophila (strain SB210)</name>
    <dbReference type="NCBI Taxonomy" id="312017"/>
    <lineage>
        <taxon>Eukaryota</taxon>
        <taxon>Sar</taxon>
        <taxon>Alveolata</taxon>
        <taxon>Ciliophora</taxon>
        <taxon>Intramacronucleata</taxon>
        <taxon>Oligohymenophorea</taxon>
        <taxon>Hymenostomatida</taxon>
        <taxon>Tetrahymenina</taxon>
        <taxon>Tetrahymenidae</taxon>
        <taxon>Tetrahymena</taxon>
    </lineage>
</organism>
<dbReference type="AlphaFoldDB" id="I7LU04"/>
<evidence type="ECO:0000313" key="2">
    <source>
        <dbReference type="Proteomes" id="UP000009168"/>
    </source>
</evidence>
<name>I7LU04_TETTS</name>
<dbReference type="RefSeq" id="XP_001007896.2">
    <property type="nucleotide sequence ID" value="XM_001007896.2"/>
</dbReference>
<dbReference type="KEGG" id="tet:TTHERM_00538710"/>
<protein>
    <submittedName>
        <fullName evidence="1">Uncharacterized protein</fullName>
    </submittedName>
</protein>
<dbReference type="EMBL" id="GG662849">
    <property type="protein sequence ID" value="EAR87651.2"/>
    <property type="molecule type" value="Genomic_DNA"/>
</dbReference>
<evidence type="ECO:0000313" key="1">
    <source>
        <dbReference type="EMBL" id="EAR87651.2"/>
    </source>
</evidence>
<reference evidence="2" key="1">
    <citation type="journal article" date="2006" name="PLoS Biol.">
        <title>Macronuclear genome sequence of the ciliate Tetrahymena thermophila, a model eukaryote.</title>
        <authorList>
            <person name="Eisen J.A."/>
            <person name="Coyne R.S."/>
            <person name="Wu M."/>
            <person name="Wu D."/>
            <person name="Thiagarajan M."/>
            <person name="Wortman J.R."/>
            <person name="Badger J.H."/>
            <person name="Ren Q."/>
            <person name="Amedeo P."/>
            <person name="Jones K.M."/>
            <person name="Tallon L.J."/>
            <person name="Delcher A.L."/>
            <person name="Salzberg S.L."/>
            <person name="Silva J.C."/>
            <person name="Haas B.J."/>
            <person name="Majoros W.H."/>
            <person name="Farzad M."/>
            <person name="Carlton J.M."/>
            <person name="Smith R.K. Jr."/>
            <person name="Garg J."/>
            <person name="Pearlman R.E."/>
            <person name="Karrer K.M."/>
            <person name="Sun L."/>
            <person name="Manning G."/>
            <person name="Elde N.C."/>
            <person name="Turkewitz A.P."/>
            <person name="Asai D.J."/>
            <person name="Wilkes D.E."/>
            <person name="Wang Y."/>
            <person name="Cai H."/>
            <person name="Collins K."/>
            <person name="Stewart B.A."/>
            <person name="Lee S.R."/>
            <person name="Wilamowska K."/>
            <person name="Weinberg Z."/>
            <person name="Ruzzo W.L."/>
            <person name="Wloga D."/>
            <person name="Gaertig J."/>
            <person name="Frankel J."/>
            <person name="Tsao C.-C."/>
            <person name="Gorovsky M.A."/>
            <person name="Keeling P.J."/>
            <person name="Waller R.F."/>
            <person name="Patron N.J."/>
            <person name="Cherry J.M."/>
            <person name="Stover N.A."/>
            <person name="Krieger C.J."/>
            <person name="del Toro C."/>
            <person name="Ryder H.F."/>
            <person name="Williamson S.C."/>
            <person name="Barbeau R.A."/>
            <person name="Hamilton E.P."/>
            <person name="Orias E."/>
        </authorList>
    </citation>
    <scope>NUCLEOTIDE SEQUENCE [LARGE SCALE GENOMIC DNA]</scope>
    <source>
        <strain evidence="2">SB210</strain>
    </source>
</reference>
<dbReference type="InParanoid" id="I7LU04"/>
<dbReference type="Proteomes" id="UP000009168">
    <property type="component" value="Unassembled WGS sequence"/>
</dbReference>
<proteinExistence type="predicted"/>
<sequence>MNLTCIKFFKKYLKQHMNSLYLLIYCTEDNSFKKFNNFQLLRLSIQDYIQRKKRDKYAPFFSNNQPNDENSFKDTNNLAYSTRKALLNNRMKERSILKQSSILLNTNQNSPKKYMIQFNYECQSPTQNSIFSQQFSPKVNIKFSEFLNKNQTQIDSQISENTSEQEVNQQNNCQTKYNFRTRSNIKNINHDQFVLLSSPIEYRNYKKNDEELYSIFNYKPSAQKKQTLQSDEANQIE</sequence>
<gene>
    <name evidence="1" type="ORF">TTHERM_00538710</name>
</gene>
<keyword evidence="2" id="KW-1185">Reference proteome</keyword>
<dbReference type="GeneID" id="7839117"/>
<accession>I7LU04</accession>